<comment type="caution">
    <text evidence="2">The sequence shown here is derived from an EMBL/GenBank/DDBJ whole genome shotgun (WGS) entry which is preliminary data.</text>
</comment>
<gene>
    <name evidence="2" type="ORF">ACFQ08_36140</name>
</gene>
<dbReference type="EMBL" id="JBHTHX010002157">
    <property type="protein sequence ID" value="MFD0890004.1"/>
    <property type="molecule type" value="Genomic_DNA"/>
</dbReference>
<keyword evidence="1" id="KW-0812">Transmembrane</keyword>
<feature type="transmembrane region" description="Helical" evidence="1">
    <location>
        <begin position="282"/>
        <end position="302"/>
    </location>
</feature>
<keyword evidence="1" id="KW-0472">Membrane</keyword>
<evidence type="ECO:0008006" key="4">
    <source>
        <dbReference type="Google" id="ProtNLM"/>
    </source>
</evidence>
<feature type="non-terminal residue" evidence="2">
    <location>
        <position position="304"/>
    </location>
</feature>
<dbReference type="Proteomes" id="UP001597024">
    <property type="component" value="Unassembled WGS sequence"/>
</dbReference>
<feature type="transmembrane region" description="Helical" evidence="1">
    <location>
        <begin position="21"/>
        <end position="44"/>
    </location>
</feature>
<evidence type="ECO:0000313" key="3">
    <source>
        <dbReference type="Proteomes" id="UP001597024"/>
    </source>
</evidence>
<organism evidence="2 3">
    <name type="scientific">Streptosporangium algeriense</name>
    <dbReference type="NCBI Taxonomy" id="1682748"/>
    <lineage>
        <taxon>Bacteria</taxon>
        <taxon>Bacillati</taxon>
        <taxon>Actinomycetota</taxon>
        <taxon>Actinomycetes</taxon>
        <taxon>Streptosporangiales</taxon>
        <taxon>Streptosporangiaceae</taxon>
        <taxon>Streptosporangium</taxon>
    </lineage>
</organism>
<sequence length="304" mass="32394">MTALLAALRISRRDIRRAKARSALIVIMIGLPVLAVTAALTVFATRDLTLEEQAPMLLGAADARLVDTGEDRPIRQDVLGVDWKPRGERRAEPRPQERIQALLGQGARVIPVRSTYDEYSMGGRYTAARAVELDLRDPMTKGMFPLIEGRYPRSADEVVVTASRKVPLGATIRYTRRDVTKHVVGRVVEQRTEYGGSLIGPPGSLFPASSGGSDTDDVWLADLPAPLTWAGTLRLNQAGIAVMSSAVLADPPSVGKGPGQALAYPWGGTVWTVSGVVSAASGIALAVIEVVLLAGPAFAVGIRR</sequence>
<evidence type="ECO:0000313" key="2">
    <source>
        <dbReference type="EMBL" id="MFD0890004.1"/>
    </source>
</evidence>
<protein>
    <recommendedName>
        <fullName evidence="4">ABC transporter permease</fullName>
    </recommendedName>
</protein>
<proteinExistence type="predicted"/>
<accession>A0ABW3E4A2</accession>
<name>A0ABW3E4A2_9ACTN</name>
<keyword evidence="3" id="KW-1185">Reference proteome</keyword>
<reference evidence="3" key="1">
    <citation type="journal article" date="2019" name="Int. J. Syst. Evol. Microbiol.">
        <title>The Global Catalogue of Microorganisms (GCM) 10K type strain sequencing project: providing services to taxonomists for standard genome sequencing and annotation.</title>
        <authorList>
            <consortium name="The Broad Institute Genomics Platform"/>
            <consortium name="The Broad Institute Genome Sequencing Center for Infectious Disease"/>
            <person name="Wu L."/>
            <person name="Ma J."/>
        </authorList>
    </citation>
    <scope>NUCLEOTIDE SEQUENCE [LARGE SCALE GENOMIC DNA]</scope>
    <source>
        <strain evidence="3">CCUG 62974</strain>
    </source>
</reference>
<evidence type="ECO:0000256" key="1">
    <source>
        <dbReference type="SAM" id="Phobius"/>
    </source>
</evidence>
<keyword evidence="1" id="KW-1133">Transmembrane helix</keyword>